<dbReference type="PANTHER" id="PTHR21310:SF42">
    <property type="entry name" value="BIFUNCTIONAL AAC_APH"/>
    <property type="match status" value="1"/>
</dbReference>
<sequence length="298" mass="32816">MHEGQLAVSLRTVRELVDAQFPQWRELPVRRVSSHGTVNAIVRVGDRLTARFPLQPCPLEEAWRWLEREAEAARELLGRTRFPTPEPVALGEPGAGYPLPWSVQTWVPGAVATDQDPGDSYGFAEDLAEFVAGVRAIDTRGRTFGGQGRGGELPAHEEWVQTCFRRSEGLLDVPALRRIWTAMRDLPRGGPDVMNHGDLIPGNVLVSGGRLAGVLDVGGLGPADPSLDLVGAWHLLERGPRQALRRALGCDDVEWERGRAWAFVQALGLVWYYDRTNPAMSGMGRRTLARIVDDPPTV</sequence>
<dbReference type="SUPFAM" id="SSF56112">
    <property type="entry name" value="Protein kinase-like (PK-like)"/>
    <property type="match status" value="1"/>
</dbReference>
<organism evidence="2 3">
    <name type="scientific">Micromonospora costi</name>
    <dbReference type="NCBI Taxonomy" id="1530042"/>
    <lineage>
        <taxon>Bacteria</taxon>
        <taxon>Bacillati</taxon>
        <taxon>Actinomycetota</taxon>
        <taxon>Actinomycetes</taxon>
        <taxon>Micromonosporales</taxon>
        <taxon>Micromonosporaceae</taxon>
        <taxon>Micromonospora</taxon>
    </lineage>
</organism>
<gene>
    <name evidence="2" type="ORF">D7193_27570</name>
</gene>
<dbReference type="Pfam" id="PF01636">
    <property type="entry name" value="APH"/>
    <property type="match status" value="1"/>
</dbReference>
<dbReference type="PANTHER" id="PTHR21310">
    <property type="entry name" value="AMINOGLYCOSIDE PHOSPHOTRANSFERASE-RELATED-RELATED"/>
    <property type="match status" value="1"/>
</dbReference>
<reference evidence="2 3" key="1">
    <citation type="journal article" date="2015" name="Int. J. Syst. Evol. Microbiol.">
        <title>Micromonospora costi sp. nov., isolated from a leaf of Costus speciosus.</title>
        <authorList>
            <person name="Thawai C."/>
        </authorList>
    </citation>
    <scope>NUCLEOTIDE SEQUENCE [LARGE SCALE GENOMIC DNA]</scope>
    <source>
        <strain evidence="2 3">CS1-12</strain>
    </source>
</reference>
<comment type="caution">
    <text evidence="2">The sequence shown here is derived from an EMBL/GenBank/DDBJ whole genome shotgun (WGS) entry which is preliminary data.</text>
</comment>
<dbReference type="OrthoDB" id="9797603at2"/>
<dbReference type="Gene3D" id="3.30.200.20">
    <property type="entry name" value="Phosphorylase Kinase, domain 1"/>
    <property type="match status" value="1"/>
</dbReference>
<dbReference type="InterPro" id="IPR011009">
    <property type="entry name" value="Kinase-like_dom_sf"/>
</dbReference>
<dbReference type="AlphaFoldDB" id="A0A3A9ZUR8"/>
<feature type="domain" description="Aminoglycoside phosphotransferase" evidence="1">
    <location>
        <begin position="35"/>
        <end position="261"/>
    </location>
</feature>
<proteinExistence type="predicted"/>
<name>A0A3A9ZUR8_9ACTN</name>
<protein>
    <submittedName>
        <fullName evidence="2">Aminoglycoside phosphotransferase family protein</fullName>
    </submittedName>
</protein>
<dbReference type="InterPro" id="IPR051678">
    <property type="entry name" value="AGP_Transferase"/>
</dbReference>
<dbReference type="CDD" id="cd05155">
    <property type="entry name" value="APH_ChoK_like_1"/>
    <property type="match status" value="1"/>
</dbReference>
<keyword evidence="3" id="KW-1185">Reference proteome</keyword>
<dbReference type="GO" id="GO:0016740">
    <property type="term" value="F:transferase activity"/>
    <property type="evidence" value="ECO:0007669"/>
    <property type="project" value="UniProtKB-KW"/>
</dbReference>
<keyword evidence="2" id="KW-0808">Transferase</keyword>
<dbReference type="InterPro" id="IPR002575">
    <property type="entry name" value="Aminoglycoside_PTrfase"/>
</dbReference>
<dbReference type="EMBL" id="RBAN01000006">
    <property type="protein sequence ID" value="RKN51910.1"/>
    <property type="molecule type" value="Genomic_DNA"/>
</dbReference>
<evidence type="ECO:0000313" key="2">
    <source>
        <dbReference type="EMBL" id="RKN51910.1"/>
    </source>
</evidence>
<evidence type="ECO:0000259" key="1">
    <source>
        <dbReference type="Pfam" id="PF01636"/>
    </source>
</evidence>
<evidence type="ECO:0000313" key="3">
    <source>
        <dbReference type="Proteomes" id="UP000279968"/>
    </source>
</evidence>
<dbReference type="Proteomes" id="UP000279968">
    <property type="component" value="Unassembled WGS sequence"/>
</dbReference>
<accession>A0A3A9ZUR8</accession>
<dbReference type="Gene3D" id="3.90.1200.10">
    <property type="match status" value="1"/>
</dbReference>